<evidence type="ECO:0000313" key="2">
    <source>
        <dbReference type="EMBL" id="KRG12012.1"/>
    </source>
</evidence>
<sequence length="78" mass="9444">MKFMKEFFKKTEISIFMILFLMSFLGILCIYYSLLFSTDRLITEYKQKYFSEKAYQMSFFFRAGLLDPLEAPENGERF</sequence>
<dbReference type="Proteomes" id="UP000053881">
    <property type="component" value="Unassembled WGS sequence"/>
</dbReference>
<dbReference type="EMBL" id="LGPB01000103">
    <property type="protein sequence ID" value="KRG12012.1"/>
    <property type="molecule type" value="Genomic_DNA"/>
</dbReference>
<dbReference type="AlphaFoldDB" id="A0A0Q9XTW4"/>
<organism evidence="2 3">
    <name type="scientific">Lederbergia galactosidilytica</name>
    <dbReference type="NCBI Taxonomy" id="217031"/>
    <lineage>
        <taxon>Bacteria</taxon>
        <taxon>Bacillati</taxon>
        <taxon>Bacillota</taxon>
        <taxon>Bacilli</taxon>
        <taxon>Bacillales</taxon>
        <taxon>Bacillaceae</taxon>
        <taxon>Lederbergia</taxon>
    </lineage>
</organism>
<keyword evidence="1" id="KW-0812">Transmembrane</keyword>
<evidence type="ECO:0000313" key="3">
    <source>
        <dbReference type="Proteomes" id="UP000053881"/>
    </source>
</evidence>
<protein>
    <submittedName>
        <fullName evidence="2">Uncharacterized protein</fullName>
    </submittedName>
</protein>
<reference evidence="2 3" key="1">
    <citation type="submission" date="2015-06" db="EMBL/GenBank/DDBJ databases">
        <title>Genome sequencing project of Bacillus galactosidilyticus PL133.</title>
        <authorList>
            <person name="Gaiero J."/>
            <person name="Nicol R."/>
            <person name="Habash M."/>
        </authorList>
    </citation>
    <scope>NUCLEOTIDE SEQUENCE [LARGE SCALE GENOMIC DNA]</scope>
    <source>
        <strain evidence="2 3">PL133</strain>
    </source>
</reference>
<name>A0A0Q9XTW4_9BACI</name>
<keyword evidence="1" id="KW-1133">Transmembrane helix</keyword>
<dbReference type="PATRIC" id="fig|217031.4.peg.4452"/>
<comment type="caution">
    <text evidence="2">The sequence shown here is derived from an EMBL/GenBank/DDBJ whole genome shotgun (WGS) entry which is preliminary data.</text>
</comment>
<proteinExistence type="predicted"/>
<evidence type="ECO:0000256" key="1">
    <source>
        <dbReference type="SAM" id="Phobius"/>
    </source>
</evidence>
<keyword evidence="1" id="KW-0472">Membrane</keyword>
<accession>A0A0Q9XTW4</accession>
<feature type="transmembrane region" description="Helical" evidence="1">
    <location>
        <begin position="12"/>
        <end position="34"/>
    </location>
</feature>
<gene>
    <name evidence="2" type="ORF">ACA29_13320</name>
</gene>